<sequence length="274" mass="28863">MRVALIQMQSTGEVAANLGAVLRHVRTAAGNGAELVVFPEATMRAFKTGRLDTVAEPLDGPFATSVRELAEELGVTVVVGIFTPADTVEVDGKTVNRVHNTALLTGGGHHLGYHKIHCYDAFGFRESDTVRPGEELITVDIGGLTVGLAICYDVRFPEQFVALAENEGAEVIVLPTSWSDGPGKLQQWRVLTGARALDSTCYVLAAGQARPGGEDSAGGNDGPTGIGHSAVIGPDGLRLVEAGYGEVIIYADIDADTVAKTRRSIPVLGANRRF</sequence>
<dbReference type="PANTHER" id="PTHR23088:SF27">
    <property type="entry name" value="DEAMINATED GLUTATHIONE AMIDASE"/>
    <property type="match status" value="1"/>
</dbReference>
<proteinExistence type="inferred from homology"/>
<evidence type="ECO:0000259" key="2">
    <source>
        <dbReference type="PROSITE" id="PS50263"/>
    </source>
</evidence>
<feature type="domain" description="CN hydrolase" evidence="2">
    <location>
        <begin position="1"/>
        <end position="255"/>
    </location>
</feature>
<dbReference type="CDD" id="cd07581">
    <property type="entry name" value="nitrilase_3"/>
    <property type="match status" value="1"/>
</dbReference>
<dbReference type="GO" id="GO:0016787">
    <property type="term" value="F:hydrolase activity"/>
    <property type="evidence" value="ECO:0007669"/>
    <property type="project" value="UniProtKB-KW"/>
</dbReference>
<dbReference type="Pfam" id="PF00795">
    <property type="entry name" value="CN_hydrolase"/>
    <property type="match status" value="1"/>
</dbReference>
<dbReference type="PROSITE" id="PS50263">
    <property type="entry name" value="CN_HYDROLASE"/>
    <property type="match status" value="1"/>
</dbReference>
<organism evidence="3 4">
    <name type="scientific">Corynebacterium meridianum</name>
    <dbReference type="NCBI Taxonomy" id="2765363"/>
    <lineage>
        <taxon>Bacteria</taxon>
        <taxon>Bacillati</taxon>
        <taxon>Actinomycetota</taxon>
        <taxon>Actinomycetes</taxon>
        <taxon>Mycobacteriales</taxon>
        <taxon>Corynebacteriaceae</taxon>
        <taxon>Corynebacterium</taxon>
    </lineage>
</organism>
<evidence type="ECO:0000256" key="1">
    <source>
        <dbReference type="ARBA" id="ARBA00010613"/>
    </source>
</evidence>
<keyword evidence="4" id="KW-1185">Reference proteome</keyword>
<dbReference type="PANTHER" id="PTHR23088">
    <property type="entry name" value="NITRILASE-RELATED"/>
    <property type="match status" value="1"/>
</dbReference>
<name>A0A934MBS0_9CORY</name>
<comment type="similarity">
    <text evidence="1">Belongs to the carbon-nitrogen hydrolase superfamily. NIT1/NIT2 family.</text>
</comment>
<evidence type="ECO:0000313" key="3">
    <source>
        <dbReference type="EMBL" id="MBI8990248.1"/>
    </source>
</evidence>
<protein>
    <submittedName>
        <fullName evidence="3">Carbon-nitrogen hydrolase family protein</fullName>
    </submittedName>
</protein>
<dbReference type="RefSeq" id="WP_198739262.1">
    <property type="nucleotide sequence ID" value="NZ_JAEIOS010000015.1"/>
</dbReference>
<dbReference type="AlphaFoldDB" id="A0A934MBS0"/>
<dbReference type="InterPro" id="IPR036526">
    <property type="entry name" value="C-N_Hydrolase_sf"/>
</dbReference>
<gene>
    <name evidence="3" type="ORF">JDV75_10845</name>
</gene>
<comment type="caution">
    <text evidence="3">The sequence shown here is derived from an EMBL/GenBank/DDBJ whole genome shotgun (WGS) entry which is preliminary data.</text>
</comment>
<reference evidence="3" key="1">
    <citation type="submission" date="2020-12" db="EMBL/GenBank/DDBJ databases">
        <title>Genome public.</title>
        <authorList>
            <person name="Sun Q."/>
        </authorList>
    </citation>
    <scope>NUCLEOTIDE SEQUENCE</scope>
    <source>
        <strain evidence="3">CCM 8863</strain>
    </source>
</reference>
<accession>A0A934MBS0</accession>
<dbReference type="SUPFAM" id="SSF56317">
    <property type="entry name" value="Carbon-nitrogen hydrolase"/>
    <property type="match status" value="1"/>
</dbReference>
<dbReference type="Gene3D" id="3.60.110.10">
    <property type="entry name" value="Carbon-nitrogen hydrolase"/>
    <property type="match status" value="1"/>
</dbReference>
<dbReference type="EMBL" id="JAEIOS010000015">
    <property type="protein sequence ID" value="MBI8990248.1"/>
    <property type="molecule type" value="Genomic_DNA"/>
</dbReference>
<evidence type="ECO:0000313" key="4">
    <source>
        <dbReference type="Proteomes" id="UP000645966"/>
    </source>
</evidence>
<keyword evidence="3" id="KW-0378">Hydrolase</keyword>
<dbReference type="Proteomes" id="UP000645966">
    <property type="component" value="Unassembled WGS sequence"/>
</dbReference>
<dbReference type="InterPro" id="IPR003010">
    <property type="entry name" value="C-N_Hydrolase"/>
</dbReference>